<evidence type="ECO:0000256" key="11">
    <source>
        <dbReference type="ARBA" id="ARBA00023242"/>
    </source>
</evidence>
<keyword evidence="7" id="KW-0460">Magnesium</keyword>
<keyword evidence="9 12" id="KW-0238">DNA-binding</keyword>
<evidence type="ECO:0000313" key="16">
    <source>
        <dbReference type="Ensembl" id="ENSEASP00005056912.1"/>
    </source>
</evidence>
<evidence type="ECO:0000259" key="14">
    <source>
        <dbReference type="Pfam" id="PF04406"/>
    </source>
</evidence>
<evidence type="ECO:0000313" key="17">
    <source>
        <dbReference type="Proteomes" id="UP000694387"/>
    </source>
</evidence>
<dbReference type="GO" id="GO:0046872">
    <property type="term" value="F:metal ion binding"/>
    <property type="evidence" value="ECO:0007669"/>
    <property type="project" value="UniProtKB-KW"/>
</dbReference>
<reference evidence="16" key="3">
    <citation type="submission" date="2025-09" db="UniProtKB">
        <authorList>
            <consortium name="Ensembl"/>
        </authorList>
    </citation>
    <scope>IDENTIFICATION</scope>
</reference>
<dbReference type="Proteomes" id="UP000694387">
    <property type="component" value="Chromosome 15"/>
</dbReference>
<comment type="cofactor">
    <cofactor evidence="2">
        <name>Mg(2+)</name>
        <dbReference type="ChEBI" id="CHEBI:18420"/>
    </cofactor>
</comment>
<dbReference type="PRINTS" id="PR01550">
    <property type="entry name" value="TOP6AFAMILY"/>
</dbReference>
<keyword evidence="11" id="KW-0539">Nucleus</keyword>
<dbReference type="AlphaFoldDB" id="A0A9L0K3I9"/>
<dbReference type="EC" id="5.6.2.2" evidence="5"/>
<dbReference type="InterPro" id="IPR013048">
    <property type="entry name" value="Meiotic_Spo11"/>
</dbReference>
<dbReference type="GO" id="GO:0003677">
    <property type="term" value="F:DNA binding"/>
    <property type="evidence" value="ECO:0007669"/>
    <property type="project" value="UniProtKB-UniRule"/>
</dbReference>
<evidence type="ECO:0000256" key="4">
    <source>
        <dbReference type="ARBA" id="ARBA00006559"/>
    </source>
</evidence>
<evidence type="ECO:0000259" key="15">
    <source>
        <dbReference type="Pfam" id="PF21180"/>
    </source>
</evidence>
<dbReference type="GO" id="GO:0005524">
    <property type="term" value="F:ATP binding"/>
    <property type="evidence" value="ECO:0007669"/>
    <property type="project" value="InterPro"/>
</dbReference>
<evidence type="ECO:0000256" key="1">
    <source>
        <dbReference type="ARBA" id="ARBA00000185"/>
    </source>
</evidence>
<dbReference type="Ensembl" id="ENSEAST00005039439.1">
    <property type="protein sequence ID" value="ENSEASP00005056912.1"/>
    <property type="gene ID" value="ENSEASG00005023264.2"/>
</dbReference>
<dbReference type="GO" id="GO:0034502">
    <property type="term" value="P:protein localization to chromosome"/>
    <property type="evidence" value="ECO:0007669"/>
    <property type="project" value="Ensembl"/>
</dbReference>
<evidence type="ECO:0000256" key="3">
    <source>
        <dbReference type="ARBA" id="ARBA00004123"/>
    </source>
</evidence>
<feature type="active site" description="O-(5'-phospho-DNA)-tyrosine intermediate" evidence="12">
    <location>
        <position position="138"/>
    </location>
</feature>
<accession>A0A9L0K3I9</accession>
<name>A0A9L0K3I9_EQUAS</name>
<evidence type="ECO:0000256" key="7">
    <source>
        <dbReference type="ARBA" id="ARBA00022842"/>
    </source>
</evidence>
<dbReference type="Gene3D" id="1.10.10.10">
    <property type="entry name" value="Winged helix-like DNA-binding domain superfamily/Winged helix DNA-binding domain"/>
    <property type="match status" value="1"/>
</dbReference>
<dbReference type="GeneTree" id="ENSGT00390000001787"/>
<dbReference type="PANTHER" id="PTHR10848:SF0">
    <property type="entry name" value="MEIOTIC RECOMBINATION PROTEIN SPO11"/>
    <property type="match status" value="1"/>
</dbReference>
<proteinExistence type="inferred from homology"/>
<dbReference type="FunFam" id="1.10.10.10:FF:000415">
    <property type="entry name" value="meiotic recombination protein SPO11 isoform X1"/>
    <property type="match status" value="1"/>
</dbReference>
<evidence type="ECO:0000256" key="9">
    <source>
        <dbReference type="ARBA" id="ARBA00023125"/>
    </source>
</evidence>
<dbReference type="InterPro" id="IPR034136">
    <property type="entry name" value="TOPRIM_Topo6A/Spo11"/>
</dbReference>
<dbReference type="GO" id="GO:0000706">
    <property type="term" value="P:meiotic DNA double-strand break processing"/>
    <property type="evidence" value="ECO:0007669"/>
    <property type="project" value="TreeGrafter"/>
</dbReference>
<dbReference type="GO" id="GO:0000781">
    <property type="term" value="C:chromosome, telomeric region"/>
    <property type="evidence" value="ECO:0007669"/>
    <property type="project" value="Ensembl"/>
</dbReference>
<dbReference type="Pfam" id="PF04406">
    <property type="entry name" value="TP6A_N"/>
    <property type="match status" value="1"/>
</dbReference>
<feature type="domain" description="Meiosis-specific protein Spo11" evidence="13">
    <location>
        <begin position="2"/>
        <end position="44"/>
    </location>
</feature>
<dbReference type="GO" id="GO:0000228">
    <property type="term" value="C:nuclear chromosome"/>
    <property type="evidence" value="ECO:0007669"/>
    <property type="project" value="TreeGrafter"/>
</dbReference>
<protein>
    <recommendedName>
        <fullName evidence="5">DNA topoisomerase (ATP-hydrolyzing)</fullName>
        <ecNumber evidence="5">5.6.2.2</ecNumber>
    </recommendedName>
</protein>
<dbReference type="Pfam" id="PF03533">
    <property type="entry name" value="SPO11_like"/>
    <property type="match status" value="1"/>
</dbReference>
<evidence type="ECO:0000259" key="13">
    <source>
        <dbReference type="Pfam" id="PF03533"/>
    </source>
</evidence>
<dbReference type="GO" id="GO:0007286">
    <property type="term" value="P:spermatid development"/>
    <property type="evidence" value="ECO:0007669"/>
    <property type="project" value="Ensembl"/>
</dbReference>
<dbReference type="Gene3D" id="3.40.1360.10">
    <property type="match status" value="1"/>
</dbReference>
<keyword evidence="8 12" id="KW-0799">Topoisomerase</keyword>
<feature type="domain" description="Spo11/DNA topoisomerase VI subunit A N-terminal" evidence="14">
    <location>
        <begin position="109"/>
        <end position="170"/>
    </location>
</feature>
<dbReference type="GO" id="GO:1990918">
    <property type="term" value="P:double-strand break repair involved in meiotic recombination"/>
    <property type="evidence" value="ECO:0007669"/>
    <property type="project" value="Ensembl"/>
</dbReference>
<evidence type="ECO:0000256" key="10">
    <source>
        <dbReference type="ARBA" id="ARBA00023235"/>
    </source>
</evidence>
<comment type="catalytic activity">
    <reaction evidence="1 12">
        <text>ATP-dependent breakage, passage and rejoining of double-stranded DNA.</text>
        <dbReference type="EC" id="5.6.2.2"/>
    </reaction>
</comment>
<comment type="subcellular location">
    <subcellularLocation>
        <location evidence="3">Nucleus</location>
    </subcellularLocation>
</comment>
<dbReference type="GO" id="GO:0042138">
    <property type="term" value="P:meiotic DNA double-strand break formation"/>
    <property type="evidence" value="ECO:0007669"/>
    <property type="project" value="InterPro"/>
</dbReference>
<gene>
    <name evidence="16" type="primary">SPO11</name>
</gene>
<dbReference type="GO" id="GO:0003918">
    <property type="term" value="F:DNA topoisomerase type II (double strand cut, ATP-hydrolyzing) activity"/>
    <property type="evidence" value="ECO:0007669"/>
    <property type="project" value="UniProtKB-UniRule"/>
</dbReference>
<dbReference type="GO" id="GO:0045141">
    <property type="term" value="P:meiotic telomere clustering"/>
    <property type="evidence" value="ECO:0007669"/>
    <property type="project" value="Ensembl"/>
</dbReference>
<dbReference type="PANTHER" id="PTHR10848">
    <property type="entry name" value="MEIOTIC RECOMBINATION PROTEIN SPO11"/>
    <property type="match status" value="1"/>
</dbReference>
<dbReference type="GO" id="GO:0048477">
    <property type="term" value="P:oogenesis"/>
    <property type="evidence" value="ECO:0007669"/>
    <property type="project" value="Ensembl"/>
</dbReference>
<feature type="domain" description="Topoisomerase 6 subunit A/Spo11 TOPRIM" evidence="15">
    <location>
        <begin position="285"/>
        <end position="427"/>
    </location>
</feature>
<evidence type="ECO:0000256" key="8">
    <source>
        <dbReference type="ARBA" id="ARBA00023029"/>
    </source>
</evidence>
<dbReference type="PROSITE" id="PS52041">
    <property type="entry name" value="TOPO_IIB"/>
    <property type="match status" value="1"/>
</dbReference>
<reference evidence="16 17" key="1">
    <citation type="journal article" date="2020" name="Nat. Commun.">
        <title>Donkey genomes provide new insights into domestication and selection for coat color.</title>
        <authorList>
            <person name="Wang"/>
            <person name="C."/>
            <person name="Li"/>
            <person name="H."/>
            <person name="Guo"/>
            <person name="Y."/>
            <person name="Huang"/>
            <person name="J."/>
            <person name="Sun"/>
            <person name="Y."/>
            <person name="Min"/>
            <person name="J."/>
            <person name="Wang"/>
            <person name="J."/>
            <person name="Fang"/>
            <person name="X."/>
            <person name="Zhao"/>
            <person name="Z."/>
            <person name="Wang"/>
            <person name="S."/>
            <person name="Zhang"/>
            <person name="Y."/>
            <person name="Liu"/>
            <person name="Q."/>
            <person name="Jiang"/>
            <person name="Q."/>
            <person name="Wang"/>
            <person name="X."/>
            <person name="Guo"/>
            <person name="Y."/>
            <person name="Yang"/>
            <person name="C."/>
            <person name="Wang"/>
            <person name="Y."/>
            <person name="Tian"/>
            <person name="F."/>
            <person name="Zhuang"/>
            <person name="G."/>
            <person name="Fan"/>
            <person name="Y."/>
            <person name="Gao"/>
            <person name="Q."/>
            <person name="Li"/>
            <person name="Y."/>
            <person name="Ju"/>
            <person name="Z."/>
            <person name="Li"/>
            <person name="J."/>
            <person name="Li"/>
            <person name="R."/>
            <person name="Hou"/>
            <person name="M."/>
            <person name="Yang"/>
            <person name="G."/>
            <person name="Liu"/>
            <person name="G."/>
            <person name="Liu"/>
            <person name="W."/>
            <person name="Guo"/>
            <person name="J."/>
            <person name="Pan"/>
            <person name="S."/>
            <person name="Fan"/>
            <person name="G."/>
            <person name="Zhang"/>
            <person name="W."/>
            <person name="Zhang"/>
            <person name="R."/>
            <person name="Yu"/>
            <person name="J."/>
            <person name="Zhang"/>
            <person name="X."/>
            <person name="Yin"/>
            <person name="Q."/>
            <person name="Ji"/>
            <person name="C."/>
            <person name="Jin"/>
            <person name="Y."/>
            <person name="Yue"/>
            <person name="G."/>
            <person name="Liu"/>
            <person name="M."/>
            <person name="Xu"/>
            <person name="J."/>
            <person name="Liu"/>
            <person name="S."/>
            <person name="Jordana"/>
            <person name="J."/>
            <person name="Noce"/>
            <person name="A."/>
            <person name="Amills"/>
            <person name="M."/>
            <person name="Wu"/>
            <person name="D.D."/>
            <person name="Li"/>
            <person name="S."/>
            <person name="Zhou"/>
            <person name="X. and Zhong"/>
            <person name="J."/>
        </authorList>
    </citation>
    <scope>NUCLEOTIDE SEQUENCE [LARGE SCALE GENOMIC DNA]</scope>
</reference>
<dbReference type="Pfam" id="PF21180">
    <property type="entry name" value="TOP6A-Spo11_Toprim"/>
    <property type="match status" value="2"/>
</dbReference>
<evidence type="ECO:0000256" key="6">
    <source>
        <dbReference type="ARBA" id="ARBA00022723"/>
    </source>
</evidence>
<reference evidence="16" key="2">
    <citation type="submission" date="2025-08" db="UniProtKB">
        <authorList>
            <consortium name="Ensembl"/>
        </authorList>
    </citation>
    <scope>IDENTIFICATION</scope>
</reference>
<keyword evidence="6" id="KW-0479">Metal-binding</keyword>
<evidence type="ECO:0000256" key="5">
    <source>
        <dbReference type="ARBA" id="ARBA00012895"/>
    </source>
</evidence>
<keyword evidence="17" id="KW-1185">Reference proteome</keyword>
<comment type="similarity">
    <text evidence="4 12">Belongs to the TOP6A family.</text>
</comment>
<sequence>MAFAPVGPEASFFAAVDQHRASLLAALRGGGAERAGGGPRPASSSQVLASIENVIRDIITSLARNEAPAITIDDRSSWENMKFEDSVGLQMVSHCTTRKIKSDSPKSVKNFALILKILSMIYKLVQSNTYTTKRDIYYTDSQLFGNQTVVDSIVTDVSCMLKVPRRSLHILSTSKGLIAGNLRYIEEDGTKVYCSCTTAVAVSSNIQGIWNLITDAKFLLIVEKDATFQRLLDDNFCSRMSPCVIVTDWENGVRFMNGCGLFRPVVCIVQFFPQSVPVFYHLKLKGKGVPDLNTRLLVKKLWDVFHVPIFTLVDADPHGIEIMCIYKYGSMSMSFEAHNLTVPAIRWLGLLPSDIKRLNIPKDALIPLTKRDQMKLDSILKRPYVTCQPFWRREMEIMADSKMKAEIQALTFLSSDYLSRVYLPNKLKFGGWI</sequence>
<dbReference type="GO" id="GO:0007130">
    <property type="term" value="P:synaptonemal complex assembly"/>
    <property type="evidence" value="ECO:0007669"/>
    <property type="project" value="Ensembl"/>
</dbReference>
<dbReference type="InterPro" id="IPR036388">
    <property type="entry name" value="WH-like_DNA-bd_sf"/>
</dbReference>
<dbReference type="InterPro" id="IPR002815">
    <property type="entry name" value="Spo11/TopoVI_A"/>
</dbReference>
<evidence type="ECO:0000256" key="2">
    <source>
        <dbReference type="ARBA" id="ARBA00001946"/>
    </source>
</evidence>
<evidence type="ECO:0000256" key="12">
    <source>
        <dbReference type="PROSITE-ProRule" id="PRU01385"/>
    </source>
</evidence>
<dbReference type="InterPro" id="IPR013049">
    <property type="entry name" value="Spo11/TopoVI_A_N"/>
</dbReference>
<dbReference type="GO" id="GO:0001541">
    <property type="term" value="P:ovarian follicle development"/>
    <property type="evidence" value="ECO:0007669"/>
    <property type="project" value="Ensembl"/>
</dbReference>
<dbReference type="InterPro" id="IPR004084">
    <property type="entry name" value="Meiosis_Spo11"/>
</dbReference>
<dbReference type="InterPro" id="IPR036078">
    <property type="entry name" value="Spo11/TopoVI_A_sf"/>
</dbReference>
<dbReference type="SUPFAM" id="SSF56726">
    <property type="entry name" value="DNA topoisomerase IV, alpha subunit"/>
    <property type="match status" value="2"/>
</dbReference>
<dbReference type="GO" id="GO:0007141">
    <property type="term" value="P:male meiosis I"/>
    <property type="evidence" value="ECO:0007669"/>
    <property type="project" value="Ensembl"/>
</dbReference>
<keyword evidence="10 12" id="KW-0413">Isomerase</keyword>
<dbReference type="CDD" id="cd00223">
    <property type="entry name" value="TOPRIM_TopoIIB_SPO"/>
    <property type="match status" value="1"/>
</dbReference>
<feature type="domain" description="Topoisomerase 6 subunit A/Spo11 TOPRIM" evidence="15">
    <location>
        <begin position="218"/>
        <end position="247"/>
    </location>
</feature>
<dbReference type="PRINTS" id="PR01551">
    <property type="entry name" value="SPO11HOMOLOG"/>
</dbReference>
<organism evidence="16 17">
    <name type="scientific">Equus asinus</name>
    <name type="common">Donkey</name>
    <name type="synonym">Equus africanus asinus</name>
    <dbReference type="NCBI Taxonomy" id="9793"/>
    <lineage>
        <taxon>Eukaryota</taxon>
        <taxon>Metazoa</taxon>
        <taxon>Chordata</taxon>
        <taxon>Craniata</taxon>
        <taxon>Vertebrata</taxon>
        <taxon>Euteleostomi</taxon>
        <taxon>Mammalia</taxon>
        <taxon>Eutheria</taxon>
        <taxon>Laurasiatheria</taxon>
        <taxon>Perissodactyla</taxon>
        <taxon>Equidae</taxon>
        <taxon>Equus</taxon>
    </lineage>
</organism>